<dbReference type="Pfam" id="PF00168">
    <property type="entry name" value="C2"/>
    <property type="match status" value="1"/>
</dbReference>
<sequence>DCDPYVELRFGREVFRTPIAHHTADPVFNWQFDLRLPADLFSGGDAAAAAATAATAEPTLLYFRVLNARTLGEPEILSHAVMDANLLGLQVNGEVRPKLLELTADASGGKGGGWPRGTLTLQVQLVTTR</sequence>
<dbReference type="InterPro" id="IPR052847">
    <property type="entry name" value="Ext_Synaptotagmin/KAHRP-like"/>
</dbReference>
<proteinExistence type="predicted"/>
<dbReference type="EMBL" id="BNCO01000021">
    <property type="protein sequence ID" value="GIL55613.1"/>
    <property type="molecule type" value="Genomic_DNA"/>
</dbReference>
<dbReference type="SUPFAM" id="SSF49562">
    <property type="entry name" value="C2 domain (Calcium/lipid-binding domain, CaLB)"/>
    <property type="match status" value="1"/>
</dbReference>
<dbReference type="Gene3D" id="2.60.40.150">
    <property type="entry name" value="C2 domain"/>
    <property type="match status" value="1"/>
</dbReference>
<accession>A0A8J4F426</accession>
<keyword evidence="3" id="KW-1185">Reference proteome</keyword>
<dbReference type="AlphaFoldDB" id="A0A8J4F426"/>
<dbReference type="PANTHER" id="PTHR47042">
    <property type="entry name" value="C2 DOMAIN-CONTAINING PROTEIN-LIKE"/>
    <property type="match status" value="1"/>
</dbReference>
<dbReference type="InterPro" id="IPR035892">
    <property type="entry name" value="C2_domain_sf"/>
</dbReference>
<dbReference type="InterPro" id="IPR000008">
    <property type="entry name" value="C2_dom"/>
</dbReference>
<protein>
    <recommendedName>
        <fullName evidence="1">C2 domain-containing protein</fullName>
    </recommendedName>
</protein>
<evidence type="ECO:0000313" key="2">
    <source>
        <dbReference type="EMBL" id="GIL55613.1"/>
    </source>
</evidence>
<name>A0A8J4F426_9CHLO</name>
<evidence type="ECO:0000313" key="3">
    <source>
        <dbReference type="Proteomes" id="UP000747399"/>
    </source>
</evidence>
<comment type="caution">
    <text evidence="2">The sequence shown here is derived from an EMBL/GenBank/DDBJ whole genome shotgun (WGS) entry which is preliminary data.</text>
</comment>
<dbReference type="PROSITE" id="PS50004">
    <property type="entry name" value="C2"/>
    <property type="match status" value="1"/>
</dbReference>
<feature type="domain" description="C2" evidence="1">
    <location>
        <begin position="1"/>
        <end position="99"/>
    </location>
</feature>
<dbReference type="Proteomes" id="UP000747399">
    <property type="component" value="Unassembled WGS sequence"/>
</dbReference>
<feature type="non-terminal residue" evidence="2">
    <location>
        <position position="1"/>
    </location>
</feature>
<evidence type="ECO:0000259" key="1">
    <source>
        <dbReference type="PROSITE" id="PS50004"/>
    </source>
</evidence>
<organism evidence="2 3">
    <name type="scientific">Volvox africanus</name>
    <dbReference type="NCBI Taxonomy" id="51714"/>
    <lineage>
        <taxon>Eukaryota</taxon>
        <taxon>Viridiplantae</taxon>
        <taxon>Chlorophyta</taxon>
        <taxon>core chlorophytes</taxon>
        <taxon>Chlorophyceae</taxon>
        <taxon>CS clade</taxon>
        <taxon>Chlamydomonadales</taxon>
        <taxon>Volvocaceae</taxon>
        <taxon>Volvox</taxon>
    </lineage>
</organism>
<reference evidence="2" key="1">
    <citation type="journal article" date="2021" name="Proc. Natl. Acad. Sci. U.S.A.">
        <title>Three genomes in the algal genus Volvox reveal the fate of a haploid sex-determining region after a transition to homothallism.</title>
        <authorList>
            <person name="Yamamoto K."/>
            <person name="Hamaji T."/>
            <person name="Kawai-Toyooka H."/>
            <person name="Matsuzaki R."/>
            <person name="Takahashi F."/>
            <person name="Nishimura Y."/>
            <person name="Kawachi M."/>
            <person name="Noguchi H."/>
            <person name="Minakuchi Y."/>
            <person name="Umen J.G."/>
            <person name="Toyoda A."/>
            <person name="Nozaki H."/>
        </authorList>
    </citation>
    <scope>NUCLEOTIDE SEQUENCE</scope>
    <source>
        <strain evidence="2">NIES-3780</strain>
    </source>
</reference>
<dbReference type="PANTHER" id="PTHR47042:SF4">
    <property type="entry name" value="OS02G0313700 PROTEIN"/>
    <property type="match status" value="1"/>
</dbReference>
<gene>
    <name evidence="2" type="ORF">Vafri_11116</name>
</gene>